<keyword evidence="2" id="KW-0677">Repeat</keyword>
<evidence type="ECO:0000256" key="2">
    <source>
        <dbReference type="ARBA" id="ARBA00022737"/>
    </source>
</evidence>
<dbReference type="InParanoid" id="A0A6I8PAF3"/>
<sequence>MPPPWPCRASSGAWRTRLAAAGCCPPSTAAAWRSPRSRPPWNLTSATGTPMRPSRGEEIGDRDTPRPGPPPPPPAGLTPPAPRRPSPPRLNSPPASPSLRRAVLLPLLALPPPARPLLLLVDSVDEGADGEGLGGRGPPGRSGGIAELLSSHLRLLPPWLLLVCSARSEGALGQATFPEARRLSLDDPRQASTRRDCQSYILRRLEREAALEGGGPLSPGAAEALAQLQVKSGGCLLYLERVLDAVAAGGLRLGDARHVPATLNGLYLWLCQRLFPGRGFPRVRPLLDALLAAPRPLPPERLYAALWARHPGTGREDFEARLAALAPLLAEGPRGSVLLFHHSLAEWLQDVKHCTPAFLCRAGDGHAALALALGARGPRLAPAGVRRLARHLALARLPGLGPCHRALWLVWSGAPVDGCLAPPRGTPPWEPEALQLLVRAGARPAAAGGPAWGVAGGALRLLLEHDGACVNRRDEHGRTLLASAALSGDHEAAGLLLARGAAVEPPDGQGQTPLTLAARRGHARVLRCLLAHGARVDLPDSEGWTALRAAAWGGHAEAVGALLRAGAAVDRADAGERTALRAAAWGGHEPVVRALLRAGAAVDLPDAEGRTALTAAAYMGHRGTVELLLAHGARPDRPDADGRTALWVAALGVPDGRDPGAGAGGRRARGRGAPAAGPRGPAGAARPRRPDPAAGRRLRGPGRGAGPAAGRRRRPRRGRRGGAHGPAGRRRHGALRGRGRPAGPRGRRRGPGPRGPHGAGAGGRRRRRGGRPHPAGARAGREPPRRPRLDAAAPGRRRGPRGRVLGPGRARRPPGRGGQRGPAAPAAGRPGRPHGRRPAPAGPRGGRGAARLRRPLGALSGRPGRARPPRPPAAGPRRRPGPAGRGRAARGPAPGPGGTGRHAGAAPGAGRRGGGPGPGGPDGPPRRLLAGPAGPRPPPAAARGRRQRPGRRRPPPAPLGRLGRPRRARPAAAGRRGRRGPGLRPGRHRPGAGRPAGSRRGGAAAAGPRGGPGPRRRARPHPGAGGRPQRARGPRAALAAGPRAPGGRDPRRRGRRPGPPARRRGAEPGPTPASEPGAAQRGRGRRGGKTPRPLRRAGPSAAPKADAQAAVRGTYARGRPPARDAHVRQRAGTVAPPTTLTPLRPRLPGNHGAERRPVLSRPSGPKARDAAPLRGKGRAPLHLDLLLAPPAAGGVFRTSGGTDPRGQTEFRDVISPSQQTVPVSERTNDKTPPLPKQGSTTSVPPLKTSVNVHSAPSLGRRLIPLMLRKFFLTSTCDLSRCNPRRFSPIRSPETARSAPSPPLPAFSWPVFTFPSSASSPMFLRRRRRRQCHPFRPRRTPLPSPGVVCGAWKSTRWVRPASGLGLG</sequence>
<dbReference type="GeneTree" id="ENSGT00940000155116"/>
<keyword evidence="9" id="KW-1185">Reference proteome</keyword>
<dbReference type="SUPFAM" id="SSF48403">
    <property type="entry name" value="Ankyrin repeat"/>
    <property type="match status" value="1"/>
</dbReference>
<dbReference type="InterPro" id="IPR058056">
    <property type="entry name" value="WH_TANC1/2"/>
</dbReference>
<dbReference type="PROSITE" id="PS50297">
    <property type="entry name" value="ANK_REP_REGION"/>
    <property type="match status" value="4"/>
</dbReference>
<feature type="compositionally biased region" description="Basic and acidic residues" evidence="5">
    <location>
        <begin position="779"/>
        <end position="789"/>
    </location>
</feature>
<feature type="domain" description="TANC1/2-like winged helix" evidence="7">
    <location>
        <begin position="273"/>
        <end position="395"/>
    </location>
</feature>
<keyword evidence="3 4" id="KW-0040">ANK repeat</keyword>
<dbReference type="PROSITE" id="PS50088">
    <property type="entry name" value="ANK_REPEAT"/>
    <property type="match status" value="5"/>
</dbReference>
<feature type="compositionally biased region" description="Basic residues" evidence="5">
    <location>
        <begin position="1082"/>
        <end position="1095"/>
    </location>
</feature>
<feature type="region of interest" description="Disordered" evidence="5">
    <location>
        <begin position="652"/>
        <end position="1173"/>
    </location>
</feature>
<evidence type="ECO:0000313" key="8">
    <source>
        <dbReference type="Ensembl" id="ENSOANP00000050904.1"/>
    </source>
</evidence>
<organism evidence="8 9">
    <name type="scientific">Ornithorhynchus anatinus</name>
    <name type="common">Duckbill platypus</name>
    <dbReference type="NCBI Taxonomy" id="9258"/>
    <lineage>
        <taxon>Eukaryota</taxon>
        <taxon>Metazoa</taxon>
        <taxon>Chordata</taxon>
        <taxon>Craniata</taxon>
        <taxon>Vertebrata</taxon>
        <taxon>Euteleostomi</taxon>
        <taxon>Mammalia</taxon>
        <taxon>Monotremata</taxon>
        <taxon>Ornithorhynchidae</taxon>
        <taxon>Ornithorhynchus</taxon>
    </lineage>
</organism>
<feature type="repeat" description="ANK" evidence="4">
    <location>
        <begin position="608"/>
        <end position="640"/>
    </location>
</feature>
<feature type="compositionally biased region" description="Low complexity" evidence="5">
    <location>
        <begin position="881"/>
        <end position="892"/>
    </location>
</feature>
<dbReference type="InterPro" id="IPR058018">
    <property type="entry name" value="AAA_lid_TANC1/2"/>
</dbReference>
<dbReference type="Proteomes" id="UP000002279">
    <property type="component" value="Chromosome 2"/>
</dbReference>
<feature type="repeat" description="ANK" evidence="4">
    <location>
        <begin position="542"/>
        <end position="574"/>
    </location>
</feature>
<dbReference type="SMART" id="SM00248">
    <property type="entry name" value="ANK"/>
    <property type="match status" value="5"/>
</dbReference>
<feature type="compositionally biased region" description="Basic residues" evidence="5">
    <location>
        <begin position="710"/>
        <end position="751"/>
    </location>
</feature>
<feature type="compositionally biased region" description="Low complexity" evidence="5">
    <location>
        <begin position="671"/>
        <end position="685"/>
    </location>
</feature>
<evidence type="ECO:0000313" key="9">
    <source>
        <dbReference type="Proteomes" id="UP000002279"/>
    </source>
</evidence>
<evidence type="ECO:0000259" key="6">
    <source>
        <dbReference type="Pfam" id="PF25520"/>
    </source>
</evidence>
<dbReference type="Pfam" id="PF25521">
    <property type="entry name" value="WHD_TANC1"/>
    <property type="match status" value="1"/>
</dbReference>
<feature type="compositionally biased region" description="Basic residues" evidence="5">
    <location>
        <begin position="943"/>
        <end position="954"/>
    </location>
</feature>
<feature type="compositionally biased region" description="Pro residues" evidence="5">
    <location>
        <begin position="66"/>
        <end position="96"/>
    </location>
</feature>
<evidence type="ECO:0000259" key="7">
    <source>
        <dbReference type="Pfam" id="PF25521"/>
    </source>
</evidence>
<dbReference type="InterPro" id="IPR002110">
    <property type="entry name" value="Ankyrin_rpt"/>
</dbReference>
<dbReference type="Pfam" id="PF25520">
    <property type="entry name" value="AAA_lid_TANC1"/>
    <property type="match status" value="1"/>
</dbReference>
<reference evidence="8" key="3">
    <citation type="submission" date="2025-09" db="UniProtKB">
        <authorList>
            <consortium name="Ensembl"/>
        </authorList>
    </citation>
    <scope>IDENTIFICATION</scope>
    <source>
        <strain evidence="8">Glennie</strain>
    </source>
</reference>
<dbReference type="Bgee" id="ENSOANG00000047353">
    <property type="expression patterns" value="Expressed in fibroblast and 4 other cell types or tissues"/>
</dbReference>
<dbReference type="Ensembl" id="ENSOANT00000049617.1">
    <property type="protein sequence ID" value="ENSOANP00000050904.1"/>
    <property type="gene ID" value="ENSOANG00000047353.1"/>
</dbReference>
<dbReference type="PANTHER" id="PTHR24198">
    <property type="entry name" value="ANKYRIN REPEAT AND PROTEIN KINASE DOMAIN-CONTAINING PROTEIN"/>
    <property type="match status" value="1"/>
</dbReference>
<feature type="repeat" description="ANK" evidence="4">
    <location>
        <begin position="509"/>
        <end position="541"/>
    </location>
</feature>
<dbReference type="Pfam" id="PF12796">
    <property type="entry name" value="Ank_2"/>
    <property type="match status" value="2"/>
</dbReference>
<evidence type="ECO:0000256" key="4">
    <source>
        <dbReference type="PROSITE-ProRule" id="PRU00023"/>
    </source>
</evidence>
<proteinExistence type="predicted"/>
<dbReference type="InterPro" id="IPR036770">
    <property type="entry name" value="Ankyrin_rpt-contain_sf"/>
</dbReference>
<dbReference type="OMA" id="CFARCHR"/>
<feature type="compositionally biased region" description="Low complexity" evidence="5">
    <location>
        <begin position="992"/>
        <end position="1007"/>
    </location>
</feature>
<accession>A0A6I8PAF3</accession>
<feature type="region of interest" description="Disordered" evidence="5">
    <location>
        <begin position="25"/>
        <end position="97"/>
    </location>
</feature>
<feature type="compositionally biased region" description="Low complexity" evidence="5">
    <location>
        <begin position="1097"/>
        <end position="1110"/>
    </location>
</feature>
<evidence type="ECO:0000256" key="1">
    <source>
        <dbReference type="ARBA" id="ARBA00022553"/>
    </source>
</evidence>
<reference evidence="8" key="2">
    <citation type="submission" date="2025-08" db="UniProtKB">
        <authorList>
            <consortium name="Ensembl"/>
        </authorList>
    </citation>
    <scope>IDENTIFICATION</scope>
    <source>
        <strain evidence="8">Glennie</strain>
    </source>
</reference>
<feature type="compositionally biased region" description="Low complexity" evidence="5">
    <location>
        <begin position="1136"/>
        <end position="1148"/>
    </location>
</feature>
<evidence type="ECO:0000256" key="5">
    <source>
        <dbReference type="SAM" id="MobiDB-lite"/>
    </source>
</evidence>
<feature type="domain" description="TANC1/2-like AAA+ ATPase lid" evidence="6">
    <location>
        <begin position="186"/>
        <end position="272"/>
    </location>
</feature>
<protein>
    <submittedName>
        <fullName evidence="8">Uncharacterized protein</fullName>
    </submittedName>
</protein>
<feature type="compositionally biased region" description="Basic and acidic residues" evidence="5">
    <location>
        <begin position="54"/>
        <end position="65"/>
    </location>
</feature>
<feature type="compositionally biased region" description="Low complexity" evidence="5">
    <location>
        <begin position="821"/>
        <end position="830"/>
    </location>
</feature>
<name>A0A6I8PAF3_ORNAN</name>
<dbReference type="PANTHER" id="PTHR24198:SF194">
    <property type="entry name" value="INVERSIN-A"/>
    <property type="match status" value="1"/>
</dbReference>
<reference evidence="8 9" key="1">
    <citation type="journal article" date="2008" name="Nature">
        <title>Genome analysis of the platypus reveals unique signatures of evolution.</title>
        <authorList>
            <person name="Warren W.C."/>
            <person name="Hillier L.W."/>
            <person name="Marshall Graves J.A."/>
            <person name="Birney E."/>
            <person name="Ponting C.P."/>
            <person name="Grutzner F."/>
            <person name="Belov K."/>
            <person name="Miller W."/>
            <person name="Clarke L."/>
            <person name="Chinwalla A.T."/>
            <person name="Yang S.P."/>
            <person name="Heger A."/>
            <person name="Locke D.P."/>
            <person name="Miethke P."/>
            <person name="Waters P.D."/>
            <person name="Veyrunes F."/>
            <person name="Fulton L."/>
            <person name="Fulton B."/>
            <person name="Graves T."/>
            <person name="Wallis J."/>
            <person name="Puente X.S."/>
            <person name="Lopez-Otin C."/>
            <person name="Ordonez G.R."/>
            <person name="Eichler E.E."/>
            <person name="Chen L."/>
            <person name="Cheng Z."/>
            <person name="Deakin J.E."/>
            <person name="Alsop A."/>
            <person name="Thompson K."/>
            <person name="Kirby P."/>
            <person name="Papenfuss A.T."/>
            <person name="Wakefield M.J."/>
            <person name="Olender T."/>
            <person name="Lancet D."/>
            <person name="Huttley G.A."/>
            <person name="Smit A.F."/>
            <person name="Pask A."/>
            <person name="Temple-Smith P."/>
            <person name="Batzer M.A."/>
            <person name="Walker J.A."/>
            <person name="Konkel M.K."/>
            <person name="Harris R.S."/>
            <person name="Whittington C.M."/>
            <person name="Wong E.S."/>
            <person name="Gemmell N.J."/>
            <person name="Buschiazzo E."/>
            <person name="Vargas Jentzsch I.M."/>
            <person name="Merkel A."/>
            <person name="Schmitz J."/>
            <person name="Zemann A."/>
            <person name="Churakov G."/>
            <person name="Kriegs J.O."/>
            <person name="Brosius J."/>
            <person name="Murchison E.P."/>
            <person name="Sachidanandam R."/>
            <person name="Smith C."/>
            <person name="Hannon G.J."/>
            <person name="Tsend-Ayush E."/>
            <person name="McMillan D."/>
            <person name="Attenborough R."/>
            <person name="Rens W."/>
            <person name="Ferguson-Smith M."/>
            <person name="Lefevre C.M."/>
            <person name="Sharp J.A."/>
            <person name="Nicholas K.R."/>
            <person name="Ray D.A."/>
            <person name="Kube M."/>
            <person name="Reinhardt R."/>
            <person name="Pringle T.H."/>
            <person name="Taylor J."/>
            <person name="Jones R.C."/>
            <person name="Nixon B."/>
            <person name="Dacheux J.L."/>
            <person name="Niwa H."/>
            <person name="Sekita Y."/>
            <person name="Huang X."/>
            <person name="Stark A."/>
            <person name="Kheradpour P."/>
            <person name="Kellis M."/>
            <person name="Flicek P."/>
            <person name="Chen Y."/>
            <person name="Webber C."/>
            <person name="Hardison R."/>
            <person name="Nelson J."/>
            <person name="Hallsworth-Pepin K."/>
            <person name="Delehaunty K."/>
            <person name="Markovic C."/>
            <person name="Minx P."/>
            <person name="Feng Y."/>
            <person name="Kremitzki C."/>
            <person name="Mitreva M."/>
            <person name="Glasscock J."/>
            <person name="Wylie T."/>
            <person name="Wohldmann P."/>
            <person name="Thiru P."/>
            <person name="Nhan M.N."/>
            <person name="Pohl C.S."/>
            <person name="Smith S.M."/>
            <person name="Hou S."/>
            <person name="Nefedov M."/>
            <person name="de Jong P.J."/>
            <person name="Renfree M.B."/>
            <person name="Mardis E.R."/>
            <person name="Wilson R.K."/>
        </authorList>
    </citation>
    <scope>NUCLEOTIDE SEQUENCE [LARGE SCALE GENOMIC DNA]</scope>
    <source>
        <strain evidence="8 9">Glennie</strain>
    </source>
</reference>
<feature type="region of interest" description="Disordered" evidence="5">
    <location>
        <begin position="1214"/>
        <end position="1248"/>
    </location>
</feature>
<keyword evidence="1" id="KW-0597">Phosphoprotein</keyword>
<feature type="repeat" description="ANK" evidence="4">
    <location>
        <begin position="476"/>
        <end position="508"/>
    </location>
</feature>
<evidence type="ECO:0000256" key="3">
    <source>
        <dbReference type="ARBA" id="ARBA00023043"/>
    </source>
</evidence>
<dbReference type="Gene3D" id="1.25.40.20">
    <property type="entry name" value="Ankyrin repeat-containing domain"/>
    <property type="match status" value="2"/>
</dbReference>
<feature type="repeat" description="ANK" evidence="4">
    <location>
        <begin position="575"/>
        <end position="607"/>
    </location>
</feature>
<feature type="compositionally biased region" description="Low complexity" evidence="5">
    <location>
        <begin position="1034"/>
        <end position="1047"/>
    </location>
</feature>
<feature type="compositionally biased region" description="Basic residues" evidence="5">
    <location>
        <begin position="963"/>
        <end position="991"/>
    </location>
</feature>
<feature type="compositionally biased region" description="Polar residues" evidence="5">
    <location>
        <begin position="1237"/>
        <end position="1248"/>
    </location>
</feature>